<dbReference type="EMBL" id="CP091512">
    <property type="protein sequence ID" value="UOO93612.1"/>
    <property type="molecule type" value="Genomic_DNA"/>
</dbReference>
<dbReference type="CDD" id="cd11731">
    <property type="entry name" value="Lin1944_like_SDR_c"/>
    <property type="match status" value="1"/>
</dbReference>
<dbReference type="Pfam" id="PF13561">
    <property type="entry name" value="adh_short_C2"/>
    <property type="match status" value="1"/>
</dbReference>
<dbReference type="InterPro" id="IPR036291">
    <property type="entry name" value="NAD(P)-bd_dom_sf"/>
</dbReference>
<dbReference type="InterPro" id="IPR002347">
    <property type="entry name" value="SDR_fam"/>
</dbReference>
<gene>
    <name evidence="3" type="ORF">LVJ81_06195</name>
</gene>
<evidence type="ECO:0000256" key="2">
    <source>
        <dbReference type="ARBA" id="ARBA00023002"/>
    </source>
</evidence>
<evidence type="ECO:0000313" key="4">
    <source>
        <dbReference type="Proteomes" id="UP000832034"/>
    </source>
</evidence>
<keyword evidence="4" id="KW-1185">Reference proteome</keyword>
<dbReference type="PANTHER" id="PTHR43477">
    <property type="entry name" value="DIHYDROANTICAPSIN 7-DEHYDROGENASE"/>
    <property type="match status" value="1"/>
</dbReference>
<reference evidence="3" key="2">
    <citation type="journal article" date="2022" name="Res Sq">
        <title>Evolution of multicellular longitudinally dividing oral cavity symbionts (Neisseriaceae).</title>
        <authorList>
            <person name="Nyongesa S."/>
            <person name="Weber P."/>
            <person name="Bernet E."/>
            <person name="Pullido F."/>
            <person name="Nieckarz M."/>
            <person name="Delaby M."/>
            <person name="Nieves C."/>
            <person name="Viehboeck T."/>
            <person name="Krause N."/>
            <person name="Rivera-Millot A."/>
            <person name="Nakamura A."/>
            <person name="Vischer N."/>
            <person name="VanNieuwenhze M."/>
            <person name="Brun Y."/>
            <person name="Cava F."/>
            <person name="Bulgheresi S."/>
            <person name="Veyrier F."/>
        </authorList>
    </citation>
    <scope>NUCLEOTIDE SEQUENCE</scope>
    <source>
        <strain evidence="3">SAG 1488-6</strain>
    </source>
</reference>
<dbReference type="Proteomes" id="UP000832034">
    <property type="component" value="Chromosome"/>
</dbReference>
<sequence>MKVLLVGATGILGSGLQQHFQKLDLELISASRTSGDFNVDLKSDDSVRKLFNDIGKIDAIVSAIGKVHFGELATMTADEFNIGLQDKLLGQIRLALIGKDYLHDKGSITLTTGIIGSEPIALGVNATAVNVAIEGFVKAAALEMPNGIRNSSPRD</sequence>
<dbReference type="NCBIfam" id="NF005754">
    <property type="entry name" value="PRK07578.1"/>
    <property type="match status" value="1"/>
</dbReference>
<dbReference type="InterPro" id="IPR051122">
    <property type="entry name" value="SDR_DHRS6-like"/>
</dbReference>
<protein>
    <submittedName>
        <fullName evidence="3">Short chain dehydrogenase</fullName>
    </submittedName>
</protein>
<evidence type="ECO:0000313" key="3">
    <source>
        <dbReference type="EMBL" id="UOO93612.1"/>
    </source>
</evidence>
<accession>A0ABY4EJU0</accession>
<proteinExistence type="inferred from homology"/>
<dbReference type="PANTHER" id="PTHR43477:SF1">
    <property type="entry name" value="DIHYDROANTICAPSIN 7-DEHYDROGENASE"/>
    <property type="match status" value="1"/>
</dbReference>
<keyword evidence="2" id="KW-0560">Oxidoreductase</keyword>
<comment type="similarity">
    <text evidence="1">Belongs to the short-chain dehydrogenases/reductases (SDR) family.</text>
</comment>
<dbReference type="RefSeq" id="WP_019957819.1">
    <property type="nucleotide sequence ID" value="NZ_CP091512.1"/>
</dbReference>
<evidence type="ECO:0000256" key="1">
    <source>
        <dbReference type="ARBA" id="ARBA00006484"/>
    </source>
</evidence>
<organism evidence="3 4">
    <name type="scientific">Vitreoscilla stercoraria</name>
    <dbReference type="NCBI Taxonomy" id="61"/>
    <lineage>
        <taxon>Bacteria</taxon>
        <taxon>Pseudomonadati</taxon>
        <taxon>Pseudomonadota</taxon>
        <taxon>Betaproteobacteria</taxon>
        <taxon>Neisseriales</taxon>
        <taxon>Neisseriaceae</taxon>
        <taxon>Vitreoscilla</taxon>
    </lineage>
</organism>
<dbReference type="SUPFAM" id="SSF51735">
    <property type="entry name" value="NAD(P)-binding Rossmann-fold domains"/>
    <property type="match status" value="1"/>
</dbReference>
<dbReference type="Gene3D" id="3.40.50.720">
    <property type="entry name" value="NAD(P)-binding Rossmann-like Domain"/>
    <property type="match status" value="1"/>
</dbReference>
<name>A0ABY4EJU0_VITST</name>
<reference evidence="3" key="1">
    <citation type="submission" date="2021-12" db="EMBL/GenBank/DDBJ databases">
        <authorList>
            <person name="Veyrier F.J."/>
        </authorList>
    </citation>
    <scope>NUCLEOTIDE SEQUENCE</scope>
    <source>
        <strain evidence="3">SAG 1488-6</strain>
    </source>
</reference>